<keyword evidence="3" id="KW-0732">Signal</keyword>
<feature type="signal peptide" evidence="3">
    <location>
        <begin position="1"/>
        <end position="21"/>
    </location>
</feature>
<reference evidence="6" key="1">
    <citation type="journal article" date="2014" name="Int. J. Syst. Evol. Microbiol.">
        <title>Complete genome sequence of Corynebacterium casei LMG S-19264T (=DSM 44701T), isolated from a smear-ripened cheese.</title>
        <authorList>
            <consortium name="US DOE Joint Genome Institute (JGI-PGF)"/>
            <person name="Walter F."/>
            <person name="Albersmeier A."/>
            <person name="Kalinowski J."/>
            <person name="Ruckert C."/>
        </authorList>
    </citation>
    <scope>NUCLEOTIDE SEQUENCE</scope>
    <source>
        <strain evidence="6">CGMCC 1.14984</strain>
    </source>
</reference>
<evidence type="ECO:0000259" key="5">
    <source>
        <dbReference type="SMART" id="SM00892"/>
    </source>
</evidence>
<dbReference type="GO" id="GO:0016787">
    <property type="term" value="F:hydrolase activity"/>
    <property type="evidence" value="ECO:0007669"/>
    <property type="project" value="InterPro"/>
</dbReference>
<dbReference type="SMART" id="SM00892">
    <property type="entry name" value="Endonuclease_NS"/>
    <property type="match status" value="1"/>
</dbReference>
<proteinExistence type="predicted"/>
<feature type="domain" description="ENPP1-3/EXOG-like endonuclease/phosphodiesterase" evidence="4">
    <location>
        <begin position="78"/>
        <end position="311"/>
    </location>
</feature>
<sequence>MISRHLLSLCAIFVLSACSHGIETQAPPPAAREVAAAPAQAAFTGPLRCESLSGPARERALGLHAFGGVPSDGPVLVRRAYVTEYDAAHRTPRWTAWHAAPSYRETPKREGRWSSFRSDPDVEDPVGTRDYVGQYASPDNFARGHLAPYYISGGDRDGDELLAALASDRVTLSDPDDACAVYEINYMTNIAPQYHAAFNGTGDGGQAGLWYQLETEIRGLVDQGTELHLFAGTIYADAPQRVGPDQDIAVPDMFYKIIIQNEEAVAFLFAHRRRLSEDACALDAVLEDCITTIAEIERLTGLDFLAGLSDAREQRIENANGVAAWRSWSAGRS</sequence>
<dbReference type="InterPro" id="IPR040255">
    <property type="entry name" value="Non-specific_endonuclease"/>
</dbReference>
<protein>
    <submittedName>
        <fullName evidence="7">DNA/RNA non-specific endonuclease</fullName>
    </submittedName>
</protein>
<dbReference type="GO" id="GO:0003676">
    <property type="term" value="F:nucleic acid binding"/>
    <property type="evidence" value="ECO:0007669"/>
    <property type="project" value="InterPro"/>
</dbReference>
<keyword evidence="2" id="KW-0479">Metal-binding</keyword>
<dbReference type="InterPro" id="IPR044925">
    <property type="entry name" value="His-Me_finger_sf"/>
</dbReference>
<keyword evidence="7" id="KW-0540">Nuclease</keyword>
<evidence type="ECO:0000256" key="2">
    <source>
        <dbReference type="PIRSR" id="PIRSR640255-2"/>
    </source>
</evidence>
<evidence type="ECO:0000259" key="4">
    <source>
        <dbReference type="SMART" id="SM00477"/>
    </source>
</evidence>
<evidence type="ECO:0000256" key="1">
    <source>
        <dbReference type="PIRSR" id="PIRSR640255-1"/>
    </source>
</evidence>
<accession>A0A8J3ETM1</accession>
<evidence type="ECO:0000313" key="6">
    <source>
        <dbReference type="EMBL" id="GGH94398.1"/>
    </source>
</evidence>
<reference evidence="7 9" key="2">
    <citation type="submission" date="2020-02" db="EMBL/GenBank/DDBJ databases">
        <title>Genome sequence of Parvularcula flava strain NH6-79.</title>
        <authorList>
            <person name="Abdul Karim M.H."/>
            <person name="Lam M.Q."/>
            <person name="Chen S.J."/>
            <person name="Yahya A."/>
            <person name="Shahir S."/>
            <person name="Shamsir M.S."/>
            <person name="Chong C.S."/>
        </authorList>
    </citation>
    <scope>NUCLEOTIDE SEQUENCE [LARGE SCALE GENOMIC DNA]</scope>
    <source>
        <strain evidence="7 9">NH6-79</strain>
    </source>
</reference>
<dbReference type="InterPro" id="IPR020821">
    <property type="entry name" value="ENPP1-3/EXOG-like_nuc-like"/>
</dbReference>
<dbReference type="AlphaFoldDB" id="A0A8J3ETM1"/>
<evidence type="ECO:0000313" key="9">
    <source>
        <dbReference type="Proteomes" id="UP000818603"/>
    </source>
</evidence>
<dbReference type="EMBL" id="BMGZ01000001">
    <property type="protein sequence ID" value="GGH94398.1"/>
    <property type="molecule type" value="Genomic_DNA"/>
</dbReference>
<keyword evidence="7" id="KW-0378">Hydrolase</keyword>
<organism evidence="6 8">
    <name type="scientific">Aquisalinus luteolus</name>
    <dbReference type="NCBI Taxonomy" id="1566827"/>
    <lineage>
        <taxon>Bacteria</taxon>
        <taxon>Pseudomonadati</taxon>
        <taxon>Pseudomonadota</taxon>
        <taxon>Alphaproteobacteria</taxon>
        <taxon>Parvularculales</taxon>
        <taxon>Parvularculaceae</taxon>
        <taxon>Aquisalinus</taxon>
    </lineage>
</organism>
<keyword evidence="7" id="KW-0255">Endonuclease</keyword>
<comment type="caution">
    <text evidence="6">The sequence shown here is derived from an EMBL/GenBank/DDBJ whole genome shotgun (WGS) entry which is preliminary data.</text>
</comment>
<dbReference type="RefSeq" id="WP_155137820.1">
    <property type="nucleotide sequence ID" value="NZ_BMGZ01000001.1"/>
</dbReference>
<feature type="active site" description="Proton acceptor" evidence="1">
    <location>
        <position position="145"/>
    </location>
</feature>
<reference evidence="6" key="3">
    <citation type="submission" date="2020-09" db="EMBL/GenBank/DDBJ databases">
        <authorList>
            <person name="Sun Q."/>
            <person name="Zhou Y."/>
        </authorList>
    </citation>
    <scope>NUCLEOTIDE SEQUENCE</scope>
    <source>
        <strain evidence="6">CGMCC 1.14984</strain>
    </source>
</reference>
<name>A0A8J3ETM1_9PROT</name>
<dbReference type="SMART" id="SM00477">
    <property type="entry name" value="NUC"/>
    <property type="match status" value="1"/>
</dbReference>
<dbReference type="GO" id="GO:0004519">
    <property type="term" value="F:endonuclease activity"/>
    <property type="evidence" value="ECO:0007669"/>
    <property type="project" value="UniProtKB-KW"/>
</dbReference>
<feature type="binding site" evidence="2">
    <location>
        <position position="199"/>
    </location>
    <ligand>
        <name>Mg(2+)</name>
        <dbReference type="ChEBI" id="CHEBI:18420"/>
        <note>catalytic</note>
    </ligand>
</feature>
<dbReference type="Proteomes" id="UP000621856">
    <property type="component" value="Unassembled WGS sequence"/>
</dbReference>
<dbReference type="InterPro" id="IPR001604">
    <property type="entry name" value="Endo_G_ENPP1-like_dom"/>
</dbReference>
<feature type="chain" id="PRO_5035176840" evidence="3">
    <location>
        <begin position="22"/>
        <end position="333"/>
    </location>
</feature>
<dbReference type="InterPro" id="IPR044929">
    <property type="entry name" value="DNA/RNA_non-sp_Endonuclease_sf"/>
</dbReference>
<dbReference type="PROSITE" id="PS51257">
    <property type="entry name" value="PROKAR_LIPOPROTEIN"/>
    <property type="match status" value="1"/>
</dbReference>
<dbReference type="Proteomes" id="UP000818603">
    <property type="component" value="Unassembled WGS sequence"/>
</dbReference>
<dbReference type="Gene3D" id="3.40.570.10">
    <property type="entry name" value="Extracellular Endonuclease, subunit A"/>
    <property type="match status" value="1"/>
</dbReference>
<dbReference type="PANTHER" id="PTHR13966:SF5">
    <property type="entry name" value="ENDONUCLEASE G, MITOCHONDRIAL"/>
    <property type="match status" value="1"/>
</dbReference>
<evidence type="ECO:0000313" key="7">
    <source>
        <dbReference type="EMBL" id="NHK27108.1"/>
    </source>
</evidence>
<feature type="domain" description="DNA/RNA non-specific endonuclease/pyrophosphatase/phosphodiesterase" evidence="5">
    <location>
        <begin position="77"/>
        <end position="311"/>
    </location>
</feature>
<evidence type="ECO:0000313" key="8">
    <source>
        <dbReference type="Proteomes" id="UP000621856"/>
    </source>
</evidence>
<dbReference type="EMBL" id="VCJR02000001">
    <property type="protein sequence ID" value="NHK27108.1"/>
    <property type="molecule type" value="Genomic_DNA"/>
</dbReference>
<dbReference type="GO" id="GO:0046872">
    <property type="term" value="F:metal ion binding"/>
    <property type="evidence" value="ECO:0007669"/>
    <property type="project" value="UniProtKB-KW"/>
</dbReference>
<dbReference type="Pfam" id="PF01223">
    <property type="entry name" value="Endonuclease_NS"/>
    <property type="match status" value="1"/>
</dbReference>
<dbReference type="SUPFAM" id="SSF54060">
    <property type="entry name" value="His-Me finger endonucleases"/>
    <property type="match status" value="1"/>
</dbReference>
<dbReference type="PANTHER" id="PTHR13966">
    <property type="entry name" value="ENDONUCLEASE RELATED"/>
    <property type="match status" value="1"/>
</dbReference>
<keyword evidence="9" id="KW-1185">Reference proteome</keyword>
<evidence type="ECO:0000256" key="3">
    <source>
        <dbReference type="SAM" id="SignalP"/>
    </source>
</evidence>
<gene>
    <name evidence="7" type="ORF">FF098_004215</name>
    <name evidence="6" type="ORF">GCM10011355_08490</name>
</gene>